<dbReference type="Proteomes" id="UP001165079">
    <property type="component" value="Unassembled WGS sequence"/>
</dbReference>
<sequence>MDLKTAVAARFREINGDHPMTEADDAYVSEWFRTLEQVCEGREETPDGLRARMLAGELPLPGYLRSDGAEMVHPDYLALPGLLGEGLRELFVSSVGEDDWDLYLSGQFVCVRSVTPGTMMQKHLLVRRIEAQLERVEPDLVELGRAVGELDALEPPFAPDYDVRRFGRATSRTTLIEGVRAQYGV</sequence>
<keyword evidence="2" id="KW-1185">Reference proteome</keyword>
<evidence type="ECO:0000313" key="1">
    <source>
        <dbReference type="EMBL" id="GLZ80436.1"/>
    </source>
</evidence>
<dbReference type="RefSeq" id="WP_285665608.1">
    <property type="nucleotide sequence ID" value="NZ_BSTX01000004.1"/>
</dbReference>
<name>A0A9W6WCB9_9ACTN</name>
<dbReference type="EMBL" id="BSTX01000004">
    <property type="protein sequence ID" value="GLZ80436.1"/>
    <property type="molecule type" value="Genomic_DNA"/>
</dbReference>
<dbReference type="InterPro" id="IPR045694">
    <property type="entry name" value="DUF6058"/>
</dbReference>
<dbReference type="AlphaFoldDB" id="A0A9W6WCB9"/>
<comment type="caution">
    <text evidence="1">The sequence shown here is derived from an EMBL/GenBank/DDBJ whole genome shotgun (WGS) entry which is preliminary data.</text>
</comment>
<reference evidence="1" key="1">
    <citation type="submission" date="2023-03" db="EMBL/GenBank/DDBJ databases">
        <title>Actinorhabdospora filicis NBRC 111898.</title>
        <authorList>
            <person name="Ichikawa N."/>
            <person name="Sato H."/>
            <person name="Tonouchi N."/>
        </authorList>
    </citation>
    <scope>NUCLEOTIDE SEQUENCE</scope>
    <source>
        <strain evidence="1">NBRC 111898</strain>
    </source>
</reference>
<dbReference type="Pfam" id="PF19531">
    <property type="entry name" value="DUF6058"/>
    <property type="match status" value="1"/>
</dbReference>
<gene>
    <name evidence="1" type="ORF">Afil01_52430</name>
</gene>
<proteinExistence type="predicted"/>
<protein>
    <submittedName>
        <fullName evidence="1">Uncharacterized protein</fullName>
    </submittedName>
</protein>
<evidence type="ECO:0000313" key="2">
    <source>
        <dbReference type="Proteomes" id="UP001165079"/>
    </source>
</evidence>
<accession>A0A9W6WCB9</accession>
<organism evidence="1 2">
    <name type="scientific">Actinorhabdospora filicis</name>
    <dbReference type="NCBI Taxonomy" id="1785913"/>
    <lineage>
        <taxon>Bacteria</taxon>
        <taxon>Bacillati</taxon>
        <taxon>Actinomycetota</taxon>
        <taxon>Actinomycetes</taxon>
        <taxon>Micromonosporales</taxon>
        <taxon>Micromonosporaceae</taxon>
        <taxon>Actinorhabdospora</taxon>
    </lineage>
</organism>